<dbReference type="InterPro" id="IPR009003">
    <property type="entry name" value="Peptidase_S1_PA"/>
</dbReference>
<sequence>MYLILRVLFSALVIIIQLVNVRPYYIRDSNNVLPEPTQCTINDTRNTTGVCKQITACPAVIGLLRAGVAPTACASKKAVVCCPSNRRISAEKCTEYMNVLKKPLKAKGALVYNETPKRRRREDETSLKCEAFFSAFISGGRSAREREYPYQVALGYGNSSNPDWRCGGTLISENAVLTAAHCILTAYGSPKIVLLGDRKLSVRQDPTRIEKKVLEMYVHPEYKSPLQYNDIAIIKLESEVPISRAVLPACLPDPVDRLDRTLSVEVSGWGQTGAFDGPSDVLQSTFLKKMDTYDCSSYFDSDGTNKRRLPNGIQRSQFCAGDKEGLRDTCKGDSGGPATVTKNGENCIHYVVGITSFGSNFCGYQQPGVYTNTLSYLDWIENMVWHNITGEQGRSNLYTRIGVGDSLILSPSRPKVKLENKDQHETKSDTEVNVKGHDEGSFNKANEIVPVTTTPSTTSSVPVTTTPSTTSSVPVTTTPSTTSSVPVTTTPSTTSSVPVTATPSTTSSVLVTTTPSTTTSVLVTTTPSTTSSAPVMTTPSTTSSILTPPPMTTVELTAPPNTTFKLTSTSPPSTTLRDTISSTLQPSTTTTQIDNIIAPLSKLSFNLDGINISNIFNMVNEI</sequence>
<organism evidence="7 8">
    <name type="scientific">Orchesella dallaii</name>
    <dbReference type="NCBI Taxonomy" id="48710"/>
    <lineage>
        <taxon>Eukaryota</taxon>
        <taxon>Metazoa</taxon>
        <taxon>Ecdysozoa</taxon>
        <taxon>Arthropoda</taxon>
        <taxon>Hexapoda</taxon>
        <taxon>Collembola</taxon>
        <taxon>Entomobryomorpha</taxon>
        <taxon>Entomobryoidea</taxon>
        <taxon>Orchesellidae</taxon>
        <taxon>Orchesellinae</taxon>
        <taxon>Orchesella</taxon>
    </lineage>
</organism>
<feature type="chain" id="PRO_5047124498" description="Serine protease snake" evidence="4">
    <location>
        <begin position="24"/>
        <end position="622"/>
    </location>
</feature>
<dbReference type="EMBL" id="CAXLJM020000007">
    <property type="protein sequence ID" value="CAL8074531.1"/>
    <property type="molecule type" value="Genomic_DNA"/>
</dbReference>
<proteinExistence type="inferred from homology"/>
<feature type="domain" description="Fibronectin type-III" evidence="6">
    <location>
        <begin position="447"/>
        <end position="550"/>
    </location>
</feature>
<dbReference type="PROSITE" id="PS00134">
    <property type="entry name" value="TRYPSIN_HIS"/>
    <property type="match status" value="1"/>
</dbReference>
<evidence type="ECO:0000256" key="4">
    <source>
        <dbReference type="SAM" id="SignalP"/>
    </source>
</evidence>
<comment type="caution">
    <text evidence="7">The sequence shown here is derived from an EMBL/GenBank/DDBJ whole genome shotgun (WGS) entry which is preliminary data.</text>
</comment>
<dbReference type="SUPFAM" id="SSF50494">
    <property type="entry name" value="Trypsin-like serine proteases"/>
    <property type="match status" value="1"/>
</dbReference>
<dbReference type="InterPro" id="IPR001254">
    <property type="entry name" value="Trypsin_dom"/>
</dbReference>
<dbReference type="InterPro" id="IPR043504">
    <property type="entry name" value="Peptidase_S1_PA_chymotrypsin"/>
</dbReference>
<evidence type="ECO:0000313" key="7">
    <source>
        <dbReference type="EMBL" id="CAL8074531.1"/>
    </source>
</evidence>
<gene>
    <name evidence="7" type="ORF">ODALV1_LOCUS2918</name>
</gene>
<dbReference type="PRINTS" id="PR00722">
    <property type="entry name" value="CHYMOTRYPSIN"/>
</dbReference>
<dbReference type="SMART" id="SM00020">
    <property type="entry name" value="Tryp_SPc"/>
    <property type="match status" value="1"/>
</dbReference>
<protein>
    <recommendedName>
        <fullName evidence="9">Serine protease snake</fullName>
    </recommendedName>
</protein>
<evidence type="ECO:0008006" key="9">
    <source>
        <dbReference type="Google" id="ProtNLM"/>
    </source>
</evidence>
<feature type="compositionally biased region" description="Low complexity" evidence="3">
    <location>
        <begin position="449"/>
        <end position="503"/>
    </location>
</feature>
<feature type="region of interest" description="Disordered" evidence="3">
    <location>
        <begin position="521"/>
        <end position="549"/>
    </location>
</feature>
<dbReference type="PROSITE" id="PS50240">
    <property type="entry name" value="TRYPSIN_DOM"/>
    <property type="match status" value="1"/>
</dbReference>
<feature type="compositionally biased region" description="Low complexity" evidence="3">
    <location>
        <begin position="521"/>
        <end position="546"/>
    </location>
</feature>
<dbReference type="Pfam" id="PF00089">
    <property type="entry name" value="Trypsin"/>
    <property type="match status" value="1"/>
</dbReference>
<dbReference type="CDD" id="cd00190">
    <property type="entry name" value="Tryp_SPc"/>
    <property type="match status" value="1"/>
</dbReference>
<feature type="signal peptide" evidence="4">
    <location>
        <begin position="1"/>
        <end position="23"/>
    </location>
</feature>
<feature type="compositionally biased region" description="Basic and acidic residues" evidence="3">
    <location>
        <begin position="416"/>
        <end position="441"/>
    </location>
</feature>
<evidence type="ECO:0000256" key="3">
    <source>
        <dbReference type="SAM" id="MobiDB-lite"/>
    </source>
</evidence>
<evidence type="ECO:0000256" key="1">
    <source>
        <dbReference type="ARBA" id="ARBA00023157"/>
    </source>
</evidence>
<dbReference type="PANTHER" id="PTHR24256">
    <property type="entry name" value="TRYPTASE-RELATED"/>
    <property type="match status" value="1"/>
</dbReference>
<keyword evidence="8" id="KW-1185">Reference proteome</keyword>
<evidence type="ECO:0000259" key="5">
    <source>
        <dbReference type="PROSITE" id="PS50240"/>
    </source>
</evidence>
<comment type="similarity">
    <text evidence="2">Belongs to the peptidase S1 family. CLIP subfamily.</text>
</comment>
<accession>A0ABP1PXN8</accession>
<evidence type="ECO:0000313" key="8">
    <source>
        <dbReference type="Proteomes" id="UP001642540"/>
    </source>
</evidence>
<dbReference type="InterPro" id="IPR003961">
    <property type="entry name" value="FN3_dom"/>
</dbReference>
<evidence type="ECO:0000259" key="6">
    <source>
        <dbReference type="PROSITE" id="PS50853"/>
    </source>
</evidence>
<name>A0ABP1PXN8_9HEXA</name>
<dbReference type="Proteomes" id="UP001642540">
    <property type="component" value="Unassembled WGS sequence"/>
</dbReference>
<dbReference type="InterPro" id="IPR051487">
    <property type="entry name" value="Ser/Thr_Proteases_Immune/Dev"/>
</dbReference>
<evidence type="ECO:0000256" key="2">
    <source>
        <dbReference type="ARBA" id="ARBA00024195"/>
    </source>
</evidence>
<dbReference type="InterPro" id="IPR018114">
    <property type="entry name" value="TRYPSIN_HIS"/>
</dbReference>
<feature type="region of interest" description="Disordered" evidence="3">
    <location>
        <begin position="412"/>
        <end position="503"/>
    </location>
</feature>
<keyword evidence="4" id="KW-0732">Signal</keyword>
<feature type="domain" description="Peptidase S1" evidence="5">
    <location>
        <begin position="137"/>
        <end position="385"/>
    </location>
</feature>
<reference evidence="7 8" key="1">
    <citation type="submission" date="2024-08" db="EMBL/GenBank/DDBJ databases">
        <authorList>
            <person name="Cucini C."/>
            <person name="Frati F."/>
        </authorList>
    </citation>
    <scope>NUCLEOTIDE SEQUENCE [LARGE SCALE GENOMIC DNA]</scope>
</reference>
<keyword evidence="1" id="KW-1015">Disulfide bond</keyword>
<dbReference type="PROSITE" id="PS50853">
    <property type="entry name" value="FN3"/>
    <property type="match status" value="1"/>
</dbReference>
<dbReference type="Gene3D" id="2.40.10.10">
    <property type="entry name" value="Trypsin-like serine proteases"/>
    <property type="match status" value="1"/>
</dbReference>
<dbReference type="InterPro" id="IPR001314">
    <property type="entry name" value="Peptidase_S1A"/>
</dbReference>